<dbReference type="GO" id="GO:0045300">
    <property type="term" value="F:stearoyl-[ACP] desaturase activity"/>
    <property type="evidence" value="ECO:0007669"/>
    <property type="project" value="InterPro"/>
</dbReference>
<evidence type="ECO:0000313" key="11">
    <source>
        <dbReference type="EMBL" id="CAB5009444.1"/>
    </source>
</evidence>
<evidence type="ECO:0000256" key="10">
    <source>
        <dbReference type="ARBA" id="ARBA00023160"/>
    </source>
</evidence>
<gene>
    <name evidence="11" type="ORF">UFOPK4098_00197</name>
    <name evidence="12" type="ORF">UFOPK4347_00129</name>
</gene>
<dbReference type="EMBL" id="CAFBQU010000002">
    <property type="protein sequence ID" value="CAB5058671.1"/>
    <property type="molecule type" value="Genomic_DNA"/>
</dbReference>
<organism evidence="12">
    <name type="scientific">freshwater metagenome</name>
    <dbReference type="NCBI Taxonomy" id="449393"/>
    <lineage>
        <taxon>unclassified sequences</taxon>
        <taxon>metagenomes</taxon>
        <taxon>ecological metagenomes</taxon>
    </lineage>
</organism>
<dbReference type="GO" id="GO:0006633">
    <property type="term" value="P:fatty acid biosynthetic process"/>
    <property type="evidence" value="ECO:0007669"/>
    <property type="project" value="UniProtKB-KW"/>
</dbReference>
<proteinExistence type="inferred from homology"/>
<dbReference type="GO" id="GO:0005829">
    <property type="term" value="C:cytosol"/>
    <property type="evidence" value="ECO:0007669"/>
    <property type="project" value="TreeGrafter"/>
</dbReference>
<name>A0A6J7TYI3_9ZZZZ</name>
<comment type="cofactor">
    <cofactor evidence="1">
        <name>Fe(2+)</name>
        <dbReference type="ChEBI" id="CHEBI:29033"/>
    </cofactor>
</comment>
<evidence type="ECO:0000256" key="8">
    <source>
        <dbReference type="ARBA" id="ARBA00023004"/>
    </source>
</evidence>
<evidence type="ECO:0000256" key="5">
    <source>
        <dbReference type="ARBA" id="ARBA00022723"/>
    </source>
</evidence>
<evidence type="ECO:0000256" key="4">
    <source>
        <dbReference type="ARBA" id="ARBA00022516"/>
    </source>
</evidence>
<dbReference type="AlphaFoldDB" id="A0A6J7TYI3"/>
<keyword evidence="8" id="KW-0408">Iron</keyword>
<evidence type="ECO:0000256" key="6">
    <source>
        <dbReference type="ARBA" id="ARBA00022832"/>
    </source>
</evidence>
<dbReference type="Pfam" id="PF03405">
    <property type="entry name" value="FA_desaturase_2"/>
    <property type="match status" value="1"/>
</dbReference>
<dbReference type="GO" id="GO:0046872">
    <property type="term" value="F:metal ion binding"/>
    <property type="evidence" value="ECO:0007669"/>
    <property type="project" value="UniProtKB-KW"/>
</dbReference>
<keyword evidence="7" id="KW-0560">Oxidoreductase</keyword>
<evidence type="ECO:0000256" key="2">
    <source>
        <dbReference type="ARBA" id="ARBA00008749"/>
    </source>
</evidence>
<evidence type="ECO:0000256" key="3">
    <source>
        <dbReference type="ARBA" id="ARBA00011738"/>
    </source>
</evidence>
<evidence type="ECO:0000256" key="9">
    <source>
        <dbReference type="ARBA" id="ARBA00023098"/>
    </source>
</evidence>
<dbReference type="SUPFAM" id="SSF47240">
    <property type="entry name" value="Ferritin-like"/>
    <property type="match status" value="1"/>
</dbReference>
<reference evidence="12" key="1">
    <citation type="submission" date="2020-05" db="EMBL/GenBank/DDBJ databases">
        <authorList>
            <person name="Chiriac C."/>
            <person name="Salcher M."/>
            <person name="Ghai R."/>
            <person name="Kavagutti S V."/>
        </authorList>
    </citation>
    <scope>NUCLEOTIDE SEQUENCE</scope>
</reference>
<dbReference type="Gene3D" id="1.10.620.20">
    <property type="entry name" value="Ribonucleotide Reductase, subunit A"/>
    <property type="match status" value="1"/>
</dbReference>
<dbReference type="InterPro" id="IPR009078">
    <property type="entry name" value="Ferritin-like_SF"/>
</dbReference>
<keyword evidence="10" id="KW-0275">Fatty acid biosynthesis</keyword>
<sequence>MNDVALLNELEPEAERLLNRHLDSDEPWYPHDIVPWERAARLAKDGFSYAANSIPEGVRSALLVNLLTEDNLPWYTRTISRMFGGDTAWGTWAQRWTAEEGRHAIAMRDYITVSGLLDPSELENGRMIQVSSAMVPEPESAADGMCYVAVQELATRISHRNTGTMLNDKAGYDVMMRLSVDENRHHLFYRDLVTKLFEVHPSMAMEALTRQVKNFSMPGLGIPGFVGHARAIAKAGIYDMNIHHDKIIVPLLTRQWAIEKVEGLTAAAEQARISLVSHVERVGKAAKRMAERAAERASVLESEKTSD</sequence>
<dbReference type="PANTHER" id="PTHR31155:SF9">
    <property type="entry name" value="STEAROYL-[ACYL-CARRIER-PROTEIN] 9-DESATURASE 7, CHLOROPLASTIC"/>
    <property type="match status" value="1"/>
</dbReference>
<dbReference type="PANTHER" id="PTHR31155">
    <property type="entry name" value="ACYL- ACYL-CARRIER-PROTEIN DESATURASE-RELATED"/>
    <property type="match status" value="1"/>
</dbReference>
<comment type="similarity">
    <text evidence="2">Belongs to the fatty acid desaturase type 2 family.</text>
</comment>
<keyword evidence="5" id="KW-0479">Metal-binding</keyword>
<dbReference type="InterPro" id="IPR005067">
    <property type="entry name" value="Fatty_acid_desaturase-2"/>
</dbReference>
<accession>A0A6J7TYI3</accession>
<evidence type="ECO:0000256" key="1">
    <source>
        <dbReference type="ARBA" id="ARBA00001954"/>
    </source>
</evidence>
<protein>
    <submittedName>
        <fullName evidence="12">Unannotated protein</fullName>
    </submittedName>
</protein>
<dbReference type="InterPro" id="IPR012348">
    <property type="entry name" value="RNR-like"/>
</dbReference>
<keyword evidence="6" id="KW-0276">Fatty acid metabolism</keyword>
<keyword evidence="4" id="KW-0444">Lipid biosynthesis</keyword>
<dbReference type="EMBL" id="CAFBPN010000004">
    <property type="protein sequence ID" value="CAB5009444.1"/>
    <property type="molecule type" value="Genomic_DNA"/>
</dbReference>
<dbReference type="PIRSF" id="PIRSF000346">
    <property type="entry name" value="Dlt9_acylACP_des"/>
    <property type="match status" value="1"/>
</dbReference>
<keyword evidence="9" id="KW-0443">Lipid metabolism</keyword>
<evidence type="ECO:0000256" key="7">
    <source>
        <dbReference type="ARBA" id="ARBA00023002"/>
    </source>
</evidence>
<evidence type="ECO:0000313" key="12">
    <source>
        <dbReference type="EMBL" id="CAB5058671.1"/>
    </source>
</evidence>
<comment type="subunit">
    <text evidence="3">Homodimer.</text>
</comment>